<proteinExistence type="predicted"/>
<gene>
    <name evidence="3" type="ORF">F4162_07680</name>
</gene>
<dbReference type="Gene3D" id="2.40.320.10">
    <property type="entry name" value="Hypothetical Protein Pfu-838710-001"/>
    <property type="match status" value="1"/>
</dbReference>
<dbReference type="PANTHER" id="PTHR40114:SF1">
    <property type="entry name" value="SLR0698 PROTEIN"/>
    <property type="match status" value="1"/>
</dbReference>
<dbReference type="AlphaFoldDB" id="A0A6B1F643"/>
<feature type="active site" description="Proton acceptor" evidence="1">
    <location>
        <position position="30"/>
    </location>
</feature>
<dbReference type="InterPro" id="IPR012042">
    <property type="entry name" value="NeuTTM/CthTTM-like"/>
</dbReference>
<protein>
    <submittedName>
        <fullName evidence="3">CYTH domain-containing protein</fullName>
    </submittedName>
</protein>
<accession>A0A6B1F643</accession>
<dbReference type="EMBL" id="VYDO01000243">
    <property type="protein sequence ID" value="MYG38830.1"/>
    <property type="molecule type" value="Genomic_DNA"/>
</dbReference>
<reference evidence="3" key="1">
    <citation type="submission" date="2019-09" db="EMBL/GenBank/DDBJ databases">
        <title>Characterisation of the sponge microbiome using genome-centric metagenomics.</title>
        <authorList>
            <person name="Engelberts J.P."/>
            <person name="Robbins S.J."/>
            <person name="De Goeij J.M."/>
            <person name="Aranda M."/>
            <person name="Bell S.C."/>
            <person name="Webster N.S."/>
        </authorList>
    </citation>
    <scope>NUCLEOTIDE SEQUENCE</scope>
    <source>
        <strain evidence="3">SB0676_bin_10</strain>
    </source>
</reference>
<dbReference type="Pfam" id="PF01928">
    <property type="entry name" value="CYTH"/>
    <property type="match status" value="1"/>
</dbReference>
<evidence type="ECO:0000256" key="1">
    <source>
        <dbReference type="PIRSR" id="PIRSR016487-1"/>
    </source>
</evidence>
<dbReference type="CDD" id="cd07891">
    <property type="entry name" value="CYTH-like_CthTTM-like_1"/>
    <property type="match status" value="1"/>
</dbReference>
<comment type="caution">
    <text evidence="3">The sequence shown here is derived from an EMBL/GenBank/DDBJ whole genome shotgun (WGS) entry which is preliminary data.</text>
</comment>
<dbReference type="PANTHER" id="PTHR40114">
    <property type="entry name" value="SLR0698 PROTEIN"/>
    <property type="match status" value="1"/>
</dbReference>
<evidence type="ECO:0000313" key="3">
    <source>
        <dbReference type="EMBL" id="MYG38830.1"/>
    </source>
</evidence>
<dbReference type="PROSITE" id="PS51707">
    <property type="entry name" value="CYTH"/>
    <property type="match status" value="1"/>
</dbReference>
<evidence type="ECO:0000259" key="2">
    <source>
        <dbReference type="PROSITE" id="PS51707"/>
    </source>
</evidence>
<feature type="domain" description="CYTH" evidence="2">
    <location>
        <begin position="2"/>
        <end position="156"/>
    </location>
</feature>
<name>A0A6B1F643_9SYNE</name>
<sequence length="172" mass="19595">MGLEIERRFLVRTTAWQDQVRASMRLSQGYISISPHGVTTRVRHDHNQGWLTLKAPIGARAAPAATPIQRWEFEYAIPLGDAQRLLEHCPHQLSKERYMLNLTGGDWLVDCFAGANDGLVLAEVEVERTDASLELPPWLGPEVSGDGRLSNAALTRRPWCQWREEEKRALWR</sequence>
<dbReference type="InterPro" id="IPR023577">
    <property type="entry name" value="CYTH_domain"/>
</dbReference>
<dbReference type="InterPro" id="IPR033469">
    <property type="entry name" value="CYTH-like_dom_sf"/>
</dbReference>
<dbReference type="SUPFAM" id="SSF55154">
    <property type="entry name" value="CYTH-like phosphatases"/>
    <property type="match status" value="1"/>
</dbReference>
<dbReference type="SMART" id="SM01118">
    <property type="entry name" value="CYTH"/>
    <property type="match status" value="1"/>
</dbReference>
<organism evidence="3">
    <name type="scientific">Synechococcus sp. SB0676_bin_10</name>
    <dbReference type="NCBI Taxonomy" id="2604869"/>
    <lineage>
        <taxon>Bacteria</taxon>
        <taxon>Bacillati</taxon>
        <taxon>Cyanobacteriota</taxon>
        <taxon>Cyanophyceae</taxon>
        <taxon>Synechococcales</taxon>
        <taxon>Synechococcaceae</taxon>
        <taxon>Synechococcus</taxon>
    </lineage>
</organism>
<dbReference type="PIRSF" id="PIRSF016487">
    <property type="entry name" value="CYTH_UCP016487"/>
    <property type="match status" value="1"/>
</dbReference>